<dbReference type="Pfam" id="PF19853">
    <property type="entry name" value="DUF6328"/>
    <property type="match status" value="1"/>
</dbReference>
<feature type="transmembrane region" description="Helical" evidence="2">
    <location>
        <begin position="69"/>
        <end position="92"/>
    </location>
</feature>
<sequence>MASDSHETSPADDRRNDGRGESANERADRNWDELMQETRVMQTGTQILSGFLLAVVFQQRFTDIDNVQLALYVVLVVLAACASILALVPVRMHRKYFARGRKAELVATTSKLVAANLVVVGALSVGVTTLILDVALGRTAGIVTLVIGAIVVVALWLVRPSPVASPAGE</sequence>
<keyword evidence="4" id="KW-1185">Reference proteome</keyword>
<evidence type="ECO:0000256" key="1">
    <source>
        <dbReference type="SAM" id="MobiDB-lite"/>
    </source>
</evidence>
<gene>
    <name evidence="3" type="ORF">WDU96_02865</name>
</gene>
<dbReference type="RefSeq" id="WP_337336975.1">
    <property type="nucleotide sequence ID" value="NZ_JBBDGL010000001.1"/>
</dbReference>
<reference evidence="3 4" key="1">
    <citation type="submission" date="2024-02" db="EMBL/GenBank/DDBJ databases">
        <authorList>
            <person name="Saticioglu I.B."/>
        </authorList>
    </citation>
    <scope>NUCLEOTIDE SEQUENCE [LARGE SCALE GENOMIC DNA]</scope>
    <source>
        <strain evidence="3 4">Mu-86</strain>
    </source>
</reference>
<evidence type="ECO:0000313" key="3">
    <source>
        <dbReference type="EMBL" id="MEJ1154539.1"/>
    </source>
</evidence>
<organism evidence="3 4">
    <name type="scientific">Microbacterium marmarense</name>
    <dbReference type="NCBI Taxonomy" id="3122051"/>
    <lineage>
        <taxon>Bacteria</taxon>
        <taxon>Bacillati</taxon>
        <taxon>Actinomycetota</taxon>
        <taxon>Actinomycetes</taxon>
        <taxon>Micrococcales</taxon>
        <taxon>Microbacteriaceae</taxon>
        <taxon>Microbacterium</taxon>
    </lineage>
</organism>
<name>A0ABU8LRQ4_9MICO</name>
<keyword evidence="2" id="KW-0472">Membrane</keyword>
<comment type="caution">
    <text evidence="3">The sequence shown here is derived from an EMBL/GenBank/DDBJ whole genome shotgun (WGS) entry which is preliminary data.</text>
</comment>
<feature type="transmembrane region" description="Helical" evidence="2">
    <location>
        <begin position="112"/>
        <end position="132"/>
    </location>
</feature>
<evidence type="ECO:0000313" key="4">
    <source>
        <dbReference type="Proteomes" id="UP001368654"/>
    </source>
</evidence>
<feature type="transmembrane region" description="Helical" evidence="2">
    <location>
        <begin position="139"/>
        <end position="158"/>
    </location>
</feature>
<feature type="region of interest" description="Disordered" evidence="1">
    <location>
        <begin position="1"/>
        <end position="29"/>
    </location>
</feature>
<dbReference type="Proteomes" id="UP001368654">
    <property type="component" value="Unassembled WGS sequence"/>
</dbReference>
<keyword evidence="2" id="KW-1133">Transmembrane helix</keyword>
<accession>A0ABU8LRQ4</accession>
<protein>
    <submittedName>
        <fullName evidence="3">DUF6328 family protein</fullName>
    </submittedName>
</protein>
<dbReference type="EMBL" id="JBBDGL010000001">
    <property type="protein sequence ID" value="MEJ1154539.1"/>
    <property type="molecule type" value="Genomic_DNA"/>
</dbReference>
<proteinExistence type="predicted"/>
<keyword evidence="2" id="KW-0812">Transmembrane</keyword>
<dbReference type="InterPro" id="IPR046291">
    <property type="entry name" value="DUF6328"/>
</dbReference>
<evidence type="ECO:0000256" key="2">
    <source>
        <dbReference type="SAM" id="Phobius"/>
    </source>
</evidence>